<dbReference type="EMBL" id="BMXV01000004">
    <property type="protein sequence ID" value="GGY73912.1"/>
    <property type="molecule type" value="Genomic_DNA"/>
</dbReference>
<evidence type="ECO:0000313" key="9">
    <source>
        <dbReference type="Proteomes" id="UP000601597"/>
    </source>
</evidence>
<keyword evidence="9" id="KW-1185">Reference proteome</keyword>
<comment type="caution">
    <text evidence="8">The sequence shown here is derived from an EMBL/GenBank/DDBJ whole genome shotgun (WGS) entry which is preliminary data.</text>
</comment>
<dbReference type="SUPFAM" id="SSF51905">
    <property type="entry name" value="FAD/NAD(P)-binding domain"/>
    <property type="match status" value="2"/>
</dbReference>
<evidence type="ECO:0000256" key="4">
    <source>
        <dbReference type="ARBA" id="ARBA00022630"/>
    </source>
</evidence>
<dbReference type="Gene3D" id="3.50.50.60">
    <property type="entry name" value="FAD/NAD(P)-binding domain"/>
    <property type="match status" value="1"/>
</dbReference>
<evidence type="ECO:0000256" key="6">
    <source>
        <dbReference type="ARBA" id="ARBA00022857"/>
    </source>
</evidence>
<evidence type="ECO:0000256" key="7">
    <source>
        <dbReference type="ARBA" id="ARBA00023002"/>
    </source>
</evidence>
<dbReference type="Proteomes" id="UP000601597">
    <property type="component" value="Unassembled WGS sequence"/>
</dbReference>
<reference evidence="9" key="1">
    <citation type="journal article" date="2019" name="Int. J. Syst. Evol. Microbiol.">
        <title>The Global Catalogue of Microorganisms (GCM) 10K type strain sequencing project: providing services to taxonomists for standard genome sequencing and annotation.</title>
        <authorList>
            <consortium name="The Broad Institute Genomics Platform"/>
            <consortium name="The Broad Institute Genome Sequencing Center for Infectious Disease"/>
            <person name="Wu L."/>
            <person name="Ma J."/>
        </authorList>
    </citation>
    <scope>NUCLEOTIDE SEQUENCE [LARGE SCALE GENOMIC DNA]</scope>
    <source>
        <strain evidence="9">KCTC 22280</strain>
    </source>
</reference>
<comment type="cofactor">
    <cofactor evidence="1">
        <name>FAD</name>
        <dbReference type="ChEBI" id="CHEBI:57692"/>
    </cofactor>
</comment>
<dbReference type="Pfam" id="PF13434">
    <property type="entry name" value="Lys_Orn_oxgnase"/>
    <property type="match status" value="1"/>
</dbReference>
<dbReference type="RefSeq" id="WP_189576243.1">
    <property type="nucleotide sequence ID" value="NZ_BMXV01000004.1"/>
</dbReference>
<keyword evidence="6" id="KW-0521">NADP</keyword>
<protein>
    <submittedName>
        <fullName evidence="8">Lysine 6-monooxygenase</fullName>
    </submittedName>
</protein>
<organism evidence="8 9">
    <name type="scientific">Marinobacter zhanjiangensis</name>
    <dbReference type="NCBI Taxonomy" id="578215"/>
    <lineage>
        <taxon>Bacteria</taxon>
        <taxon>Pseudomonadati</taxon>
        <taxon>Pseudomonadota</taxon>
        <taxon>Gammaproteobacteria</taxon>
        <taxon>Pseudomonadales</taxon>
        <taxon>Marinobacteraceae</taxon>
        <taxon>Marinobacter</taxon>
    </lineage>
</organism>
<evidence type="ECO:0000256" key="3">
    <source>
        <dbReference type="ARBA" id="ARBA00007588"/>
    </source>
</evidence>
<evidence type="ECO:0000256" key="2">
    <source>
        <dbReference type="ARBA" id="ARBA00004924"/>
    </source>
</evidence>
<comment type="pathway">
    <text evidence="2">Siderophore biosynthesis.</text>
</comment>
<dbReference type="PANTHER" id="PTHR42802:SF1">
    <property type="entry name" value="L-ORNITHINE N(5)-MONOOXYGENASE"/>
    <property type="match status" value="1"/>
</dbReference>
<evidence type="ECO:0000313" key="8">
    <source>
        <dbReference type="EMBL" id="GGY73912.1"/>
    </source>
</evidence>
<dbReference type="InterPro" id="IPR025700">
    <property type="entry name" value="Lys/Orn_oxygenase"/>
</dbReference>
<accession>A0ABQ3B571</accession>
<keyword evidence="7" id="KW-0560">Oxidoreductase</keyword>
<dbReference type="PANTHER" id="PTHR42802">
    <property type="entry name" value="MONOOXYGENASE"/>
    <property type="match status" value="1"/>
</dbReference>
<keyword evidence="4" id="KW-0285">Flavoprotein</keyword>
<dbReference type="InterPro" id="IPR036188">
    <property type="entry name" value="FAD/NAD-bd_sf"/>
</dbReference>
<name>A0ABQ3B571_9GAMM</name>
<evidence type="ECO:0000256" key="1">
    <source>
        <dbReference type="ARBA" id="ARBA00001974"/>
    </source>
</evidence>
<keyword evidence="5" id="KW-0274">FAD</keyword>
<comment type="similarity">
    <text evidence="3">Belongs to the lysine N(6)-hydroxylase/L-ornithine N(5)-oxygenase family.</text>
</comment>
<gene>
    <name evidence="8" type="primary">iucD</name>
    <name evidence="8" type="ORF">GCM10007071_21570</name>
</gene>
<proteinExistence type="inferred from homology"/>
<evidence type="ECO:0000256" key="5">
    <source>
        <dbReference type="ARBA" id="ARBA00022827"/>
    </source>
</evidence>
<sequence>MSKDILDLAGIGIGPFNLSVAALLDQHPTVKAAFFDSKPGFDWHPGMQLPGARLQTSCLKDLVTGADPCNPHSFLNYLVQRRRFYAFLSAERTAISRREFADYLSWVASRLPSLQFGHGVESVCFEDGLFRLDFRHGSDPVYSRNLCIGTGIRPHIPPACEALAPERSLHCIHLMDRARDFSGKHVAVIGGGQSGAEVMLGLLDGLWGQPASIRWFSRRPNFEPLDETPFTNLYFSPQYVDTFQGLPEQRRRDLVHYQKLASDGISPDTLQALYQRLYEHPLEHPGRPEPELLPGRSLYAVTDNAPMSLLTRNRLDDQFEEFRADQLLLCTGFEHGLPDCLTPIKPKLRLDSTGRPHLHRAFNLDWDGPADRSIYAVNQGRFSHGIADSQLSLTSWRSAVIVNHLLGREQYPVGEDAVPVRWDSRGTRENPVIRDIPHKKAHAGIESI</sequence>